<evidence type="ECO:0000256" key="1">
    <source>
        <dbReference type="HAMAP-Rule" id="MF_00764"/>
    </source>
</evidence>
<dbReference type="GeneID" id="97765340"/>
<dbReference type="SUPFAM" id="SSF50475">
    <property type="entry name" value="FMN-binding split barrel"/>
    <property type="match status" value="1"/>
</dbReference>
<dbReference type="Proteomes" id="UP000187280">
    <property type="component" value="Unassembled WGS sequence"/>
</dbReference>
<protein>
    <recommendedName>
        <fullName evidence="1">UPF0306 protein SAMN02982996_02480</fullName>
    </recommendedName>
</protein>
<proteinExistence type="inferred from homology"/>
<sequence length="151" mass="17245">MNSEAILASISRYLRRHHVLTLCAGDAANLWCANSFYIYDADIAAFDIMTPTDTRHAQLMRHSPQVAGTVSDQQKNEMLIQGVQFRAEARLLQGAEAHIARDRYNARFALARRSSAPLWRLTLTELKMTDNRLRFGACLLWQRDEVDAHSR</sequence>
<name>A0A1H4E106_9GAMM</name>
<dbReference type="eggNOG" id="COG3787">
    <property type="taxonomic scope" value="Bacteria"/>
</dbReference>
<reference evidence="2 3" key="1">
    <citation type="submission" date="2016-10" db="EMBL/GenBank/DDBJ databases">
        <authorList>
            <person name="de Groot N.N."/>
        </authorList>
    </citation>
    <scope>NUCLEOTIDE SEQUENCE [LARGE SCALE GENOMIC DNA]</scope>
    <source>
        <strain evidence="2 3">ATCC 29281</strain>
    </source>
</reference>
<dbReference type="HAMAP" id="MF_00764">
    <property type="entry name" value="UPF0306"/>
    <property type="match status" value="1"/>
</dbReference>
<dbReference type="AlphaFoldDB" id="A0A1H4E106"/>
<comment type="similarity">
    <text evidence="1">Belongs to the UPF0306 family.</text>
</comment>
<dbReference type="Gene3D" id="2.30.110.10">
    <property type="entry name" value="Electron Transport, Fmn-binding Protein, Chain A"/>
    <property type="match status" value="1"/>
</dbReference>
<accession>A0A1H4E106</accession>
<dbReference type="STRING" id="71657.SAMN02982996_02480"/>
<dbReference type="RefSeq" id="WP_026744070.1">
    <property type="nucleotide sequence ID" value="NZ_FNQS01000008.1"/>
</dbReference>
<dbReference type="PIRSF" id="PIRSF009554">
    <property type="entry name" value="UCP009554"/>
    <property type="match status" value="1"/>
</dbReference>
<dbReference type="NCBIfam" id="NF002900">
    <property type="entry name" value="PRK03467.1"/>
    <property type="match status" value="1"/>
</dbReference>
<evidence type="ECO:0000313" key="3">
    <source>
        <dbReference type="Proteomes" id="UP000187280"/>
    </source>
</evidence>
<dbReference type="InterPro" id="IPR011194">
    <property type="entry name" value="UPF0306"/>
</dbReference>
<gene>
    <name evidence="2" type="ORF">SAMN02982996_02480</name>
</gene>
<dbReference type="EMBL" id="FNQS01000008">
    <property type="protein sequence ID" value="SEA78092.1"/>
    <property type="molecule type" value="Genomic_DNA"/>
</dbReference>
<organism evidence="2 3">
    <name type="scientific">Lonsdalea quercina</name>
    <dbReference type="NCBI Taxonomy" id="71657"/>
    <lineage>
        <taxon>Bacteria</taxon>
        <taxon>Pseudomonadati</taxon>
        <taxon>Pseudomonadota</taxon>
        <taxon>Gammaproteobacteria</taxon>
        <taxon>Enterobacterales</taxon>
        <taxon>Pectobacteriaceae</taxon>
        <taxon>Lonsdalea</taxon>
    </lineage>
</organism>
<dbReference type="InterPro" id="IPR012349">
    <property type="entry name" value="Split_barrel_FMN-bd"/>
</dbReference>
<keyword evidence="3" id="KW-1185">Reference proteome</keyword>
<evidence type="ECO:0000313" key="2">
    <source>
        <dbReference type="EMBL" id="SEA78092.1"/>
    </source>
</evidence>